<proteinExistence type="predicted"/>
<evidence type="ECO:0000313" key="3">
    <source>
        <dbReference type="Proteomes" id="UP001156670"/>
    </source>
</evidence>
<organism evidence="2 3">
    <name type="scientific">Dyella acidisoli</name>
    <dbReference type="NCBI Taxonomy" id="1867834"/>
    <lineage>
        <taxon>Bacteria</taxon>
        <taxon>Pseudomonadati</taxon>
        <taxon>Pseudomonadota</taxon>
        <taxon>Gammaproteobacteria</taxon>
        <taxon>Lysobacterales</taxon>
        <taxon>Rhodanobacteraceae</taxon>
        <taxon>Dyella</taxon>
    </lineage>
</organism>
<protein>
    <submittedName>
        <fullName evidence="2">Uncharacterized protein</fullName>
    </submittedName>
</protein>
<gene>
    <name evidence="2" type="ORF">GCM10007901_38230</name>
</gene>
<dbReference type="EMBL" id="BSOB01000050">
    <property type="protein sequence ID" value="GLQ94870.1"/>
    <property type="molecule type" value="Genomic_DNA"/>
</dbReference>
<reference evidence="3" key="1">
    <citation type="journal article" date="2019" name="Int. J. Syst. Evol. Microbiol.">
        <title>The Global Catalogue of Microorganisms (GCM) 10K type strain sequencing project: providing services to taxonomists for standard genome sequencing and annotation.</title>
        <authorList>
            <consortium name="The Broad Institute Genomics Platform"/>
            <consortium name="The Broad Institute Genome Sequencing Center for Infectious Disease"/>
            <person name="Wu L."/>
            <person name="Ma J."/>
        </authorList>
    </citation>
    <scope>NUCLEOTIDE SEQUENCE [LARGE SCALE GENOMIC DNA]</scope>
    <source>
        <strain evidence="3">NBRC 111980</strain>
    </source>
</reference>
<dbReference type="Proteomes" id="UP001156670">
    <property type="component" value="Unassembled WGS sequence"/>
</dbReference>
<feature type="region of interest" description="Disordered" evidence="1">
    <location>
        <begin position="1"/>
        <end position="20"/>
    </location>
</feature>
<comment type="caution">
    <text evidence="2">The sequence shown here is derived from an EMBL/GenBank/DDBJ whole genome shotgun (WGS) entry which is preliminary data.</text>
</comment>
<sequence>MPAAAPDSKNAPVGTEEWPDSPLFELRQHVTLCVRRESAGAGNRHYRALKRSCSSGMWLASSYAHIWGRQQEYAGADE</sequence>
<keyword evidence="3" id="KW-1185">Reference proteome</keyword>
<evidence type="ECO:0000256" key="1">
    <source>
        <dbReference type="SAM" id="MobiDB-lite"/>
    </source>
</evidence>
<name>A0ABQ5XT62_9GAMM</name>
<accession>A0ABQ5XT62</accession>
<evidence type="ECO:0000313" key="2">
    <source>
        <dbReference type="EMBL" id="GLQ94870.1"/>
    </source>
</evidence>